<dbReference type="InterPro" id="IPR007700">
    <property type="entry name" value="DUF668"/>
</dbReference>
<dbReference type="AlphaFoldDB" id="A0ABC8UW72"/>
<organism evidence="4 5">
    <name type="scientific">Ilex paraguariensis</name>
    <name type="common">yerba mate</name>
    <dbReference type="NCBI Taxonomy" id="185542"/>
    <lineage>
        <taxon>Eukaryota</taxon>
        <taxon>Viridiplantae</taxon>
        <taxon>Streptophyta</taxon>
        <taxon>Embryophyta</taxon>
        <taxon>Tracheophyta</taxon>
        <taxon>Spermatophyta</taxon>
        <taxon>Magnoliopsida</taxon>
        <taxon>eudicotyledons</taxon>
        <taxon>Gunneridae</taxon>
        <taxon>Pentapetalae</taxon>
        <taxon>asterids</taxon>
        <taxon>campanulids</taxon>
        <taxon>Aquifoliales</taxon>
        <taxon>Aquifoliaceae</taxon>
        <taxon>Ilex</taxon>
    </lineage>
</organism>
<evidence type="ECO:0000313" key="5">
    <source>
        <dbReference type="Proteomes" id="UP001642360"/>
    </source>
</evidence>
<feature type="coiled-coil region" evidence="1">
    <location>
        <begin position="144"/>
        <end position="171"/>
    </location>
</feature>
<dbReference type="PANTHER" id="PTHR31371">
    <property type="entry name" value="BNAC09G50660D PROTEIN"/>
    <property type="match status" value="1"/>
</dbReference>
<reference evidence="4 5" key="1">
    <citation type="submission" date="2024-02" db="EMBL/GenBank/DDBJ databases">
        <authorList>
            <person name="Vignale AGUSTIN F."/>
            <person name="Sosa J E."/>
            <person name="Modenutti C."/>
        </authorList>
    </citation>
    <scope>NUCLEOTIDE SEQUENCE [LARGE SCALE GENOMIC DNA]</scope>
</reference>
<dbReference type="InterPro" id="IPR021864">
    <property type="entry name" value="DUF3475"/>
</dbReference>
<dbReference type="EMBL" id="CAUOFW020009279">
    <property type="protein sequence ID" value="CAK9185331.1"/>
    <property type="molecule type" value="Genomic_DNA"/>
</dbReference>
<evidence type="ECO:0000256" key="1">
    <source>
        <dbReference type="SAM" id="Coils"/>
    </source>
</evidence>
<dbReference type="Pfam" id="PF11961">
    <property type="entry name" value="DUF3475"/>
    <property type="match status" value="1"/>
</dbReference>
<comment type="caution">
    <text evidence="4">The sequence shown here is derived from an EMBL/GenBank/DDBJ whole genome shotgun (WGS) entry which is preliminary data.</text>
</comment>
<evidence type="ECO:0000313" key="4">
    <source>
        <dbReference type="EMBL" id="CAK9185331.1"/>
    </source>
</evidence>
<proteinExistence type="predicted"/>
<evidence type="ECO:0000259" key="3">
    <source>
        <dbReference type="Pfam" id="PF11961"/>
    </source>
</evidence>
<feature type="domain" description="DUF3475" evidence="3">
    <location>
        <begin position="18"/>
        <end position="74"/>
    </location>
</feature>
<dbReference type="Pfam" id="PF05003">
    <property type="entry name" value="DUF668"/>
    <property type="match status" value="1"/>
</dbReference>
<keyword evidence="5" id="KW-1185">Reference proteome</keyword>
<accession>A0ABC8UW72</accession>
<keyword evidence="1" id="KW-0175">Coiled coil</keyword>
<evidence type="ECO:0000259" key="2">
    <source>
        <dbReference type="Pfam" id="PF05003"/>
    </source>
</evidence>
<dbReference type="Proteomes" id="UP001642360">
    <property type="component" value="Unassembled WGS sequence"/>
</dbReference>
<protein>
    <submittedName>
        <fullName evidence="4">Uncharacterized protein</fullName>
    </submittedName>
</protein>
<feature type="domain" description="DUF668" evidence="2">
    <location>
        <begin position="285"/>
        <end position="372"/>
    </location>
</feature>
<name>A0ABC8UW72_9AQUA</name>
<dbReference type="PANTHER" id="PTHR31371:SF13">
    <property type="entry name" value="OS05G0457600 PROTEIN"/>
    <property type="match status" value="1"/>
</dbReference>
<sequence>MGVRSLSAESKKPNHLGILAFETAKTMSRLISLYRSLSDEEISKLRKDVMKSEGVAYLNSKDEAFLLSLACAEKLEDLDKAATTVARLGNKCTDVSLNKFNHVYTDFKLGIIDLGKLEYGSKKIDKKVEKMERLILTTSSLYESLEALAELEASERKLMQWKKNCRAIQLEKMNFDLFYQKIANQRKQVRNFRGTSLWSQTFDKSVGLMARLREMTQVQPEFFHTEQLKEQVCSRSGPFPSTSFKPILVRFYSRKSIMFLSEANDYRAEGFEKNNRVFHAAGPSTVGGSGLALRYANVILVAESFMHSAVTIGHDARESLYEMLPQNLKKAIRSKLSKCGKIVDDDESLGDGWREALTAIMGWLTPMAHHTVQWQTERNIEKMKFDSKPSVLLLQTLHFSDKEKTEAAIVEVLVGLSCLYRYENRRSYDSRRW</sequence>
<gene>
    <name evidence="4" type="ORF">ILEXP_LOCUS55727</name>
</gene>